<reference evidence="1 2" key="1">
    <citation type="submission" date="2019-01" db="EMBL/GenBank/DDBJ databases">
        <title>Sinorhodobacter populi sp. nov. isolated from the symptomatic bark tissue of Populus euramericana canker.</title>
        <authorList>
            <person name="Xu G."/>
        </authorList>
    </citation>
    <scope>NUCLEOTIDE SEQUENCE [LARGE SCALE GENOMIC DNA]</scope>
    <source>
        <strain evidence="1 2">CGMCC 1.12963</strain>
    </source>
</reference>
<comment type="caution">
    <text evidence="1">The sequence shown here is derived from an EMBL/GenBank/DDBJ whole genome shotgun (WGS) entry which is preliminary data.</text>
</comment>
<gene>
    <name evidence="1" type="ORF">EOW66_15170</name>
</gene>
<sequence>MTAWTDIPDSMIQQGKPIRATDGRALRDNPAAIAAGADGAPRVQGIALGGVYLGSFTQDGKRPQALVGLDKVGLLVADVITVGSLSGGIVQIALSGNGGASYGGWITLYTEPSTTGEHAVGRLHIDLATGAWRVRLLSSDGSTRITEGTLTLPPGVNAIRLTKANDYAVTVYDWFVLGARS</sequence>
<dbReference type="Proteomes" id="UP000288071">
    <property type="component" value="Unassembled WGS sequence"/>
</dbReference>
<organism evidence="1 2">
    <name type="scientific">Paenirhodobacter huangdaonensis</name>
    <dbReference type="NCBI Taxonomy" id="2501515"/>
    <lineage>
        <taxon>Bacteria</taxon>
        <taxon>Pseudomonadati</taxon>
        <taxon>Pseudomonadota</taxon>
        <taxon>Alphaproteobacteria</taxon>
        <taxon>Rhodobacterales</taxon>
        <taxon>Rhodobacter group</taxon>
        <taxon>Paenirhodobacter</taxon>
    </lineage>
</organism>
<dbReference type="RefSeq" id="WP_128157144.1">
    <property type="nucleotide sequence ID" value="NZ_JBHSOM010000008.1"/>
</dbReference>
<name>A0A3S3LS52_9RHOB</name>
<keyword evidence="2" id="KW-1185">Reference proteome</keyword>
<reference evidence="2" key="2">
    <citation type="submission" date="2019-01" db="EMBL/GenBank/DDBJ databases">
        <title>Sinorhodobacter populi sp. nov. isolated from the symptomatic bark tissue of Populus euramericana canker.</title>
        <authorList>
            <person name="Li Y."/>
        </authorList>
    </citation>
    <scope>NUCLEOTIDE SEQUENCE [LARGE SCALE GENOMIC DNA]</scope>
    <source>
        <strain evidence="2">CGMCC 1.12963</strain>
    </source>
</reference>
<evidence type="ECO:0000313" key="1">
    <source>
        <dbReference type="EMBL" id="RWR50342.1"/>
    </source>
</evidence>
<proteinExistence type="predicted"/>
<protein>
    <submittedName>
        <fullName evidence="1">Uncharacterized protein</fullName>
    </submittedName>
</protein>
<accession>A0A3S3LS52</accession>
<evidence type="ECO:0000313" key="2">
    <source>
        <dbReference type="Proteomes" id="UP000288071"/>
    </source>
</evidence>
<dbReference type="AlphaFoldDB" id="A0A3S3LS52"/>
<dbReference type="EMBL" id="SAVA01000009">
    <property type="protein sequence ID" value="RWR50342.1"/>
    <property type="molecule type" value="Genomic_DNA"/>
</dbReference>